<keyword evidence="3" id="KW-1185">Reference proteome</keyword>
<sequence>MTIETRRNGGRNRTGIGRLPRVERRAAALAMAGMTLAATAHAQSLETQAAEAAAAGLAAPTESVVVNLINLLVKRGVLTQQNANDLIREARDEAAQTKASRTRAGASAAIVNAPTQPGDVAVPYVPQLVRDQIREQVKQEVVAQAKAENWAQPNTFPDWVSRIRISGDIRVRDEYHFYSPRNATGVTDFAAINAGSAYDVNPNTNLGLPPTLNTTENRNNLLRVRARLGVTAQIAETLAAGMQLASGNDNGPVSTTSTLGGGFSKKNIWLNQAYIRYTPTPWLNVTAGRFDNPFFSSDLVYSNDLEFDGIAATARRALPSAPELTLFGTLGVFPIQYTGENFPATQIEKSGTDTRWMLGMQAGAQWKINPRNRLTGAIAYYDFMNLRGNLSAPCALYLGATSCSTDNEAPAFMQKGNTLVALRNIVQNPNLAPGLTPDPQYFGLAYNYRLFDARLQWDTVVADRFKLRLDGEYVRNLAYNTNKAFAAPSLPVNNYNNASTSSTVTQADYKSGPNGYMFKATLGEPETVSKGDWNFSVTYKYLEPDAVLAALTDPDFHLGGTNAKGYVIGAQYGIARDAWLAARYLSAREVYGPPMTIDVLQIELNARF</sequence>
<dbReference type="Gene3D" id="2.40.160.10">
    <property type="entry name" value="Porin"/>
    <property type="match status" value="1"/>
</dbReference>
<feature type="signal peptide" evidence="1">
    <location>
        <begin position="1"/>
        <end position="42"/>
    </location>
</feature>
<evidence type="ECO:0000256" key="1">
    <source>
        <dbReference type="SAM" id="SignalP"/>
    </source>
</evidence>
<organism evidence="2 3">
    <name type="scientific">Trinickia caryophylli</name>
    <name type="common">Paraburkholderia caryophylli</name>
    <dbReference type="NCBI Taxonomy" id="28094"/>
    <lineage>
        <taxon>Bacteria</taxon>
        <taxon>Pseudomonadati</taxon>
        <taxon>Pseudomonadota</taxon>
        <taxon>Betaproteobacteria</taxon>
        <taxon>Burkholderiales</taxon>
        <taxon>Burkholderiaceae</taxon>
        <taxon>Trinickia</taxon>
    </lineage>
</organism>
<feature type="chain" id="PRO_5013095441" evidence="1">
    <location>
        <begin position="43"/>
        <end position="608"/>
    </location>
</feature>
<dbReference type="SUPFAM" id="SSF56935">
    <property type="entry name" value="Porins"/>
    <property type="match status" value="1"/>
</dbReference>
<dbReference type="STRING" id="28094.SAMN06295900_121103"/>
<accession>A0A1X7H5Q5</accession>
<evidence type="ECO:0000313" key="2">
    <source>
        <dbReference type="EMBL" id="SMF79786.1"/>
    </source>
</evidence>
<dbReference type="RefSeq" id="WP_085230533.1">
    <property type="nucleotide sequence ID" value="NZ_BSQD01000019.1"/>
</dbReference>
<gene>
    <name evidence="2" type="ORF">SAMN06295900_121103</name>
</gene>
<dbReference type="InterPro" id="IPR032638">
    <property type="entry name" value="Porin_5"/>
</dbReference>
<dbReference type="Proteomes" id="UP000192911">
    <property type="component" value="Unassembled WGS sequence"/>
</dbReference>
<reference evidence="3" key="1">
    <citation type="submission" date="2017-04" db="EMBL/GenBank/DDBJ databases">
        <authorList>
            <person name="Varghese N."/>
            <person name="Submissions S."/>
        </authorList>
    </citation>
    <scope>NUCLEOTIDE SEQUENCE [LARGE SCALE GENOMIC DNA]</scope>
    <source>
        <strain evidence="3">Ballard 720</strain>
    </source>
</reference>
<proteinExistence type="predicted"/>
<dbReference type="EMBL" id="FXAH01000021">
    <property type="protein sequence ID" value="SMF79786.1"/>
    <property type="molecule type" value="Genomic_DNA"/>
</dbReference>
<dbReference type="OrthoDB" id="5372286at2"/>
<dbReference type="AlphaFoldDB" id="A0A1X7H5Q5"/>
<dbReference type="Pfam" id="PF16930">
    <property type="entry name" value="Porin_5"/>
    <property type="match status" value="1"/>
</dbReference>
<dbReference type="InterPro" id="IPR023614">
    <property type="entry name" value="Porin_dom_sf"/>
</dbReference>
<protein>
    <submittedName>
        <fullName evidence="2">Putative porin</fullName>
    </submittedName>
</protein>
<evidence type="ECO:0000313" key="3">
    <source>
        <dbReference type="Proteomes" id="UP000192911"/>
    </source>
</evidence>
<dbReference type="GeneID" id="95548292"/>
<name>A0A1X7H5Q5_TRICW</name>
<keyword evidence="1" id="KW-0732">Signal</keyword>